<gene>
    <name evidence="2" type="ORF">D1115_09790</name>
</gene>
<organism evidence="2 3">
    <name type="scientific">Vibrio alfacsensis</name>
    <dbReference type="NCBI Taxonomy" id="1074311"/>
    <lineage>
        <taxon>Bacteria</taxon>
        <taxon>Pseudomonadati</taxon>
        <taxon>Pseudomonadota</taxon>
        <taxon>Gammaproteobacteria</taxon>
        <taxon>Vibrionales</taxon>
        <taxon>Vibrionaceae</taxon>
        <taxon>Vibrio</taxon>
    </lineage>
</organism>
<evidence type="ECO:0000256" key="1">
    <source>
        <dbReference type="SAM" id="Coils"/>
    </source>
</evidence>
<evidence type="ECO:0000313" key="2">
    <source>
        <dbReference type="EMBL" id="AXY01411.1"/>
    </source>
</evidence>
<keyword evidence="1" id="KW-0175">Coiled coil</keyword>
<name>A0ABM6YUP3_9VIBR</name>
<accession>A0ABM6YUP3</accession>
<protein>
    <submittedName>
        <fullName evidence="2">Uncharacterized protein</fullName>
    </submittedName>
</protein>
<feature type="coiled-coil region" evidence="1">
    <location>
        <begin position="43"/>
        <end position="70"/>
    </location>
</feature>
<dbReference type="EMBL" id="CP032093">
    <property type="protein sequence ID" value="AXY01411.1"/>
    <property type="molecule type" value="Genomic_DNA"/>
</dbReference>
<keyword evidence="3" id="KW-1185">Reference proteome</keyword>
<proteinExistence type="predicted"/>
<reference evidence="2 3" key="1">
    <citation type="submission" date="2018-08" db="EMBL/GenBank/DDBJ databases">
        <title>Genomic taxonomy of the Vibrionaceae family.</title>
        <authorList>
            <person name="Gomez-Gil B."/>
            <person name="Tanaka M."/>
            <person name="Sawabe T."/>
            <person name="Enciso-Ibarra K."/>
        </authorList>
    </citation>
    <scope>NUCLEOTIDE SEQUENCE [LARGE SCALE GENOMIC DNA]</scope>
    <source>
        <strain evidence="2 3">CAIM 1831</strain>
    </source>
</reference>
<sequence length="88" mass="9991">MSEQAISEQLASENESKSGWLSIDKLVVIITAASTLYFMHAEHRENMNNIQRTTQVLQKYERQLDLAISADKNVLDTYQTNLKSIGFA</sequence>
<dbReference type="RefSeq" id="WP_128811178.1">
    <property type="nucleotide sequence ID" value="NZ_CP032093.1"/>
</dbReference>
<dbReference type="Proteomes" id="UP000262832">
    <property type="component" value="Chromosome I"/>
</dbReference>
<evidence type="ECO:0000313" key="3">
    <source>
        <dbReference type="Proteomes" id="UP000262832"/>
    </source>
</evidence>